<proteinExistence type="predicted"/>
<evidence type="ECO:0000313" key="4">
    <source>
        <dbReference type="EMBL" id="RED65345.1"/>
    </source>
</evidence>
<dbReference type="InterPro" id="IPR010502">
    <property type="entry name" value="Carb-bd_dom_fam9"/>
</dbReference>
<dbReference type="Gene3D" id="2.60.40.1190">
    <property type="match status" value="1"/>
</dbReference>
<dbReference type="RefSeq" id="WP_116063010.1">
    <property type="nucleotide sequence ID" value="NZ_QRDZ01000020.1"/>
</dbReference>
<feature type="signal peptide" evidence="2">
    <location>
        <begin position="1"/>
        <end position="21"/>
    </location>
</feature>
<dbReference type="OrthoDB" id="3799094at2"/>
<evidence type="ECO:0000256" key="2">
    <source>
        <dbReference type="SAM" id="SignalP"/>
    </source>
</evidence>
<feature type="region of interest" description="Disordered" evidence="1">
    <location>
        <begin position="1152"/>
        <end position="1191"/>
    </location>
</feature>
<dbReference type="GO" id="GO:0030246">
    <property type="term" value="F:carbohydrate binding"/>
    <property type="evidence" value="ECO:0007669"/>
    <property type="project" value="InterPro"/>
</dbReference>
<dbReference type="InterPro" id="IPR025832">
    <property type="entry name" value="GxGYxYP_C"/>
</dbReference>
<evidence type="ECO:0000259" key="3">
    <source>
        <dbReference type="PROSITE" id="PS51272"/>
    </source>
</evidence>
<dbReference type="SUPFAM" id="SSF49344">
    <property type="entry name" value="CBD9-like"/>
    <property type="match status" value="1"/>
</dbReference>
<dbReference type="Proteomes" id="UP000256977">
    <property type="component" value="Unassembled WGS sequence"/>
</dbReference>
<protein>
    <submittedName>
        <fullName evidence="4">S-layer family protein</fullName>
    </submittedName>
</protein>
<dbReference type="Gene3D" id="2.60.40.10">
    <property type="entry name" value="Immunoglobulins"/>
    <property type="match status" value="2"/>
</dbReference>
<name>A0A3D9IUH6_9BACL</name>
<dbReference type="PROSITE" id="PS51272">
    <property type="entry name" value="SLH"/>
    <property type="match status" value="3"/>
</dbReference>
<feature type="domain" description="SLH" evidence="3">
    <location>
        <begin position="1410"/>
        <end position="1465"/>
    </location>
</feature>
<feature type="domain" description="SLH" evidence="3">
    <location>
        <begin position="1285"/>
        <end position="1343"/>
    </location>
</feature>
<feature type="chain" id="PRO_5038698455" evidence="2">
    <location>
        <begin position="22"/>
        <end position="1465"/>
    </location>
</feature>
<dbReference type="Pfam" id="PF00395">
    <property type="entry name" value="SLH"/>
    <property type="match status" value="3"/>
</dbReference>
<evidence type="ECO:0000313" key="5">
    <source>
        <dbReference type="Proteomes" id="UP000256977"/>
    </source>
</evidence>
<comment type="caution">
    <text evidence="4">The sequence shown here is derived from an EMBL/GenBank/DDBJ whole genome shotgun (WGS) entry which is preliminary data.</text>
</comment>
<evidence type="ECO:0000256" key="1">
    <source>
        <dbReference type="SAM" id="MobiDB-lite"/>
    </source>
</evidence>
<sequence length="1465" mass="159194">MRQRLGLLLLVFALLAGSAAAAGSAEAAPPSQTLYVFDLKAFIRGKGMISQKVAYDYQKLATALQGIANRDAPRIYYEYESNSMATEANVETDKYWLDKLNQPGEYLHDYAKDDSQSFSDLLAIFRSSVNGVAVWDEEVPATANVASTLAGVDNLLPVRYDPSPGSAYTELVTGLGLPVVVDLRGKFTGTGVIPDIGRASTGSAKNDAYLWAKALYLDTGKTNPMLMTNSLDGASWSLNDVEGETQYGAKVISAYIPEQIEAGATAAVSLTVQNTGTATWKLDELYRLGALSSNSILWTNMPDGGHSLAVNDQRVFLNAADTIAPGETKKFRFALKAPDAQGQVVFSANVVRDGVAWMAGTGITRTIDIVAPSSPPVGPPPAIDPPDDPNRIPATVEDTPPAEADGLTLAAQAIAENLPNAMNPGDVMNISLTLRNKGTQTWAEILAGEPVNVRLATLENNGFQWGETNGGYSLAPNNARVFMNGEVDTEEEYTFRFTIEAPQQAGVYTFAAQLIRDGKAWFGPKVTKSITVGESSAEPVEIPVNSDTFSYPDLFNNSLPNADYYIAKKAFFFDLSPDQTSIPNDDRSQPLGTDYRTLIELLAAQNAKAGENIFTVGGFVPWFLKYTNFADPLGSNLTPVEAEWTYADIVSRYNAQKDADAYGLTGLSNASVFRHVPLAAAYEQNNDKGNNGKTLEEGKKYVTFFMGDFDAGAWTSSALPILWDDPQRGELPLAWSFVPNTSERVPQMYNYLYETMGPNDYFVAGDNGAGYLNPMMLMAENRPDGLPDFLDVWESYNVGLYDKFDLDITGFLISGNSQSTPLRVQEVYSRISPAGVGNNAGFDQDIVNGTPFAPVTDMGLFRSDTEQFGKDLVRALKRNQFLNIRVILTKPSDIVAAVQYVQTNHPELNFEVVDPYTYFRFYKEAEGDTGTIDETKQYQAVKAGAPITIDGVAKAEEWEKAAEIVVSPLSDDVVAYGTVWGAETDAADLTSRYRIRWDDQHLYLLEERTDDSLHFTETGAQMYLSDATMLFLDLGHDKQGGVYKNGDYALFLTPSGPDEQPHMFIREGRDEGQIEREFTDGRIAGVITDSGYTMEVAIPWSALQTMPFAPGVDRKVGMSLLATDQDGSGNWGQIMWVGDGDNQANWADMKFVGVANPTDPGGPTGPGSSTGSGSSSGPSTPPKVEQQDPAHEPMDKELVEELLRKSEQSEAAQLRAVSEGIKVAAATAAKPTKIAIRLPTENTVHPVYLYKIGEDGKLIYVPSKRSGGVVEAEVTEPGLYGLIEYDRSYADVPSGYWVYDVIRDLSARQIVAGVDAAQFNPASPITRAEFTAMLARAAGLKPAAGSSFADVAADKWYTGYIAAARQAGWTKGESADSFNPSGIITREQMAVMMIRILKNASGTKDLPAMFKDDESVSSWARDAVRMAAELELLKGNPTGNFLPLKMTSRAEGAQAIYNLLRYLEK</sequence>
<accession>A0A3D9IUH6</accession>
<dbReference type="InterPro" id="IPR038410">
    <property type="entry name" value="GxGYxYP_C_sf"/>
</dbReference>
<dbReference type="Pfam" id="PF06452">
    <property type="entry name" value="CBM9_1"/>
    <property type="match status" value="1"/>
</dbReference>
<gene>
    <name evidence="4" type="ORF">DFP98_12095</name>
</gene>
<dbReference type="InterPro" id="IPR001119">
    <property type="entry name" value="SLH_dom"/>
</dbReference>
<dbReference type="Pfam" id="PF20957">
    <property type="entry name" value="GxGYxYP_N_2nd"/>
    <property type="match status" value="1"/>
</dbReference>
<dbReference type="GO" id="GO:0016052">
    <property type="term" value="P:carbohydrate catabolic process"/>
    <property type="evidence" value="ECO:0007669"/>
    <property type="project" value="InterPro"/>
</dbReference>
<organism evidence="4 5">
    <name type="scientific">Cohnella phaseoli</name>
    <dbReference type="NCBI Taxonomy" id="456490"/>
    <lineage>
        <taxon>Bacteria</taxon>
        <taxon>Bacillati</taxon>
        <taxon>Bacillota</taxon>
        <taxon>Bacilli</taxon>
        <taxon>Bacillales</taxon>
        <taxon>Paenibacillaceae</taxon>
        <taxon>Cohnella</taxon>
    </lineage>
</organism>
<dbReference type="GO" id="GO:0004553">
    <property type="term" value="F:hydrolase activity, hydrolyzing O-glycosyl compounds"/>
    <property type="evidence" value="ECO:0007669"/>
    <property type="project" value="InterPro"/>
</dbReference>
<feature type="domain" description="SLH" evidence="3">
    <location>
        <begin position="1344"/>
        <end position="1407"/>
    </location>
</feature>
<reference evidence="4 5" key="1">
    <citation type="submission" date="2018-07" db="EMBL/GenBank/DDBJ databases">
        <title>Genomic Encyclopedia of Type Strains, Phase III (KMG-III): the genomes of soil and plant-associated and newly described type strains.</title>
        <authorList>
            <person name="Whitman W."/>
        </authorList>
    </citation>
    <scope>NUCLEOTIDE SEQUENCE [LARGE SCALE GENOMIC DNA]</scope>
    <source>
        <strain evidence="4 5">CECT 7287</strain>
    </source>
</reference>
<dbReference type="PANTHER" id="PTHR37321:SF1">
    <property type="entry name" value="EXPORTED PROTEIN"/>
    <property type="match status" value="1"/>
</dbReference>
<dbReference type="InterPro" id="IPR013783">
    <property type="entry name" value="Ig-like_fold"/>
</dbReference>
<dbReference type="Pfam" id="PF14323">
    <property type="entry name" value="GxGYxYP_C"/>
    <property type="match status" value="1"/>
</dbReference>
<dbReference type="PANTHER" id="PTHR37321">
    <property type="entry name" value="EXPORTED PROTEIN-RELATED"/>
    <property type="match status" value="1"/>
</dbReference>
<dbReference type="Gene3D" id="3.20.20.490">
    <property type="entry name" value="GxGYxYP glycoside hydrolase, C-terminal domain"/>
    <property type="match status" value="1"/>
</dbReference>
<dbReference type="InterPro" id="IPR048310">
    <property type="entry name" value="GxGYxYP_N_2nd"/>
</dbReference>
<keyword evidence="2" id="KW-0732">Signal</keyword>
<dbReference type="EMBL" id="QRDZ01000020">
    <property type="protein sequence ID" value="RED65345.1"/>
    <property type="molecule type" value="Genomic_DNA"/>
</dbReference>
<keyword evidence="5" id="KW-1185">Reference proteome</keyword>